<dbReference type="Proteomes" id="UP000297734">
    <property type="component" value="Unassembled WGS sequence"/>
</dbReference>
<dbReference type="OrthoDB" id="7003806at2"/>
<organism evidence="2 3">
    <name type="scientific">Pseudomonas nabeulensis</name>
    <dbReference type="NCBI Taxonomy" id="2293833"/>
    <lineage>
        <taxon>Bacteria</taxon>
        <taxon>Pseudomonadati</taxon>
        <taxon>Pseudomonadota</taxon>
        <taxon>Gammaproteobacteria</taxon>
        <taxon>Pseudomonadales</taxon>
        <taxon>Pseudomonadaceae</taxon>
        <taxon>Pseudomonas</taxon>
    </lineage>
</organism>
<dbReference type="Pfam" id="PF14897">
    <property type="entry name" value="EpsG"/>
    <property type="match status" value="1"/>
</dbReference>
<protein>
    <submittedName>
        <fullName evidence="2">EpsG family protein</fullName>
    </submittedName>
</protein>
<keyword evidence="3" id="KW-1185">Reference proteome</keyword>
<dbReference type="InterPro" id="IPR049458">
    <property type="entry name" value="EpsG-like"/>
</dbReference>
<evidence type="ECO:0000313" key="3">
    <source>
        <dbReference type="Proteomes" id="UP000297734"/>
    </source>
</evidence>
<feature type="transmembrane region" description="Helical" evidence="1">
    <location>
        <begin position="246"/>
        <end position="268"/>
    </location>
</feature>
<gene>
    <name evidence="2" type="ORF">DYL61_17655</name>
</gene>
<feature type="transmembrane region" description="Helical" evidence="1">
    <location>
        <begin position="28"/>
        <end position="44"/>
    </location>
</feature>
<proteinExistence type="predicted"/>
<dbReference type="AlphaFoldDB" id="A0A4Z0B1H3"/>
<keyword evidence="1" id="KW-0812">Transmembrane</keyword>
<evidence type="ECO:0000313" key="2">
    <source>
        <dbReference type="EMBL" id="TFY92299.1"/>
    </source>
</evidence>
<keyword evidence="1" id="KW-1133">Transmembrane helix</keyword>
<feature type="transmembrane region" description="Helical" evidence="1">
    <location>
        <begin position="288"/>
        <end position="307"/>
    </location>
</feature>
<feature type="transmembrane region" description="Helical" evidence="1">
    <location>
        <begin position="342"/>
        <end position="362"/>
    </location>
</feature>
<sequence length="373" mass="42622">MTFYLLGYLIIFYIAALRLFALRNDLPLTLALYILIGIVGGIRFETGMDWPQYADYFDSISIEQTPIESYLSNNYKLAFEFGYFILNYFIKLLGGSISFVFLIASLFCALCTYLLSSTFTGNRIFIFTIYVSYNFIYMHFSTVRQSIAAGLFFLGLWAYLKLSNNKLMLLLFALSACFQISSLLYIFIFFCSFLFRNIYRCIFFWTLGTSLLFASIHMGSSLYKLLSSVLPTPFASKLMEYETWDYTLSIRTYLFGLYIAGCALNLGWLAAKKKKHNVDGIVQGKEEFALKIATTSLMLSATLILLFPNNFALWTRVFNVASVLFACALSTFYYSTPKKYKLIFIAHTVVAAISFVASLYAAQEAMVPYKTVW</sequence>
<dbReference type="RefSeq" id="WP_135309388.1">
    <property type="nucleotide sequence ID" value="NZ_QUZT01000032.1"/>
</dbReference>
<feature type="transmembrane region" description="Helical" evidence="1">
    <location>
        <begin position="6"/>
        <end position="21"/>
    </location>
</feature>
<dbReference type="EMBL" id="QUZT01000032">
    <property type="protein sequence ID" value="TFY92299.1"/>
    <property type="molecule type" value="Genomic_DNA"/>
</dbReference>
<feature type="transmembrane region" description="Helical" evidence="1">
    <location>
        <begin position="202"/>
        <end position="226"/>
    </location>
</feature>
<reference evidence="2 3" key="1">
    <citation type="journal article" date="2019" name="Syst. Appl. Microbiol.">
        <title>New species of pathogenic Pseudomonas isolated from citrus in Tunisia: Proposal of Pseudomonas kairouanensis sp. nov. and Pseudomonas nabeulensis sp. nov.</title>
        <authorList>
            <person name="Oueslati M."/>
            <person name="Mulet M."/>
            <person name="Gomila M."/>
            <person name="Berge O."/>
            <person name="Hajlaoui M.R."/>
            <person name="Lalucat J."/>
            <person name="Sadfi-Zouaoui N."/>
            <person name="Garcia-Valdes E."/>
        </authorList>
    </citation>
    <scope>NUCLEOTIDE SEQUENCE [LARGE SCALE GENOMIC DNA]</scope>
    <source>
        <strain evidence="2 3">E10B</strain>
    </source>
</reference>
<accession>A0A4Z0B1H3</accession>
<name>A0A4Z0B1H3_9PSED</name>
<feature type="transmembrane region" description="Helical" evidence="1">
    <location>
        <begin position="136"/>
        <end position="160"/>
    </location>
</feature>
<comment type="caution">
    <text evidence="2">The sequence shown here is derived from an EMBL/GenBank/DDBJ whole genome shotgun (WGS) entry which is preliminary data.</text>
</comment>
<feature type="transmembrane region" description="Helical" evidence="1">
    <location>
        <begin position="313"/>
        <end position="335"/>
    </location>
</feature>
<evidence type="ECO:0000256" key="1">
    <source>
        <dbReference type="SAM" id="Phobius"/>
    </source>
</evidence>
<keyword evidence="1" id="KW-0472">Membrane</keyword>
<feature type="transmembrane region" description="Helical" evidence="1">
    <location>
        <begin position="172"/>
        <end position="195"/>
    </location>
</feature>
<feature type="transmembrane region" description="Helical" evidence="1">
    <location>
        <begin position="88"/>
        <end position="115"/>
    </location>
</feature>